<protein>
    <recommendedName>
        <fullName evidence="4">HTH tetR-type domain-containing protein</fullName>
    </recommendedName>
</protein>
<dbReference type="PANTHER" id="PTHR30055:SF235">
    <property type="entry name" value="TRANSCRIPTIONAL REGULATORY PROTEIN"/>
    <property type="match status" value="1"/>
</dbReference>
<reference evidence="5 6" key="1">
    <citation type="submission" date="2021-01" db="EMBL/GenBank/DDBJ databases">
        <title>Whole genome shotgun sequence of Verrucosispora andamanensis NBRC 109075.</title>
        <authorList>
            <person name="Komaki H."/>
            <person name="Tamura T."/>
        </authorList>
    </citation>
    <scope>NUCLEOTIDE SEQUENCE [LARGE SCALE GENOMIC DNA]</scope>
    <source>
        <strain evidence="5 6">NBRC 109075</strain>
    </source>
</reference>
<dbReference type="EMBL" id="BOOZ01000007">
    <property type="protein sequence ID" value="GIJ08667.1"/>
    <property type="molecule type" value="Genomic_DNA"/>
</dbReference>
<dbReference type="InterPro" id="IPR041678">
    <property type="entry name" value="TetR_C_16"/>
</dbReference>
<sequence>MTEGVPGPAQQPPTEPAGIGGHRDADPPPGGGGPSTDPAGGGGREAAPAAAGGGGREAAPAAAGGGRRSSEATRAAILRAARDRFAADGYDRATIRAIAAEARIDPSMVMRYYGSKENLFATAAEFDLRLPDLSDVPADRLGTALVSYFFTRWEGDSTLPALLRTASTNPSGAERVREIFAIQLGTTVRQVVADPDEAPRRAGLVASQLLGVALTRYVLRLPPVVDISPAELIDWLAPTIQRYLRAPAPH</sequence>
<dbReference type="PROSITE" id="PS50977">
    <property type="entry name" value="HTH_TETR_2"/>
    <property type="match status" value="1"/>
</dbReference>
<feature type="region of interest" description="Disordered" evidence="3">
    <location>
        <begin position="1"/>
        <end position="70"/>
    </location>
</feature>
<dbReference type="SUPFAM" id="SSF48498">
    <property type="entry name" value="Tetracyclin repressor-like, C-terminal domain"/>
    <property type="match status" value="1"/>
</dbReference>
<feature type="DNA-binding region" description="H-T-H motif" evidence="2">
    <location>
        <begin position="94"/>
        <end position="113"/>
    </location>
</feature>
<comment type="caution">
    <text evidence="5">The sequence shown here is derived from an EMBL/GenBank/DDBJ whole genome shotgun (WGS) entry which is preliminary data.</text>
</comment>
<feature type="domain" description="HTH tetR-type" evidence="4">
    <location>
        <begin position="71"/>
        <end position="131"/>
    </location>
</feature>
<dbReference type="Gene3D" id="1.10.10.60">
    <property type="entry name" value="Homeodomain-like"/>
    <property type="match status" value="1"/>
</dbReference>
<dbReference type="Gene3D" id="1.10.357.10">
    <property type="entry name" value="Tetracycline Repressor, domain 2"/>
    <property type="match status" value="1"/>
</dbReference>
<evidence type="ECO:0000313" key="5">
    <source>
        <dbReference type="EMBL" id="GIJ08667.1"/>
    </source>
</evidence>
<dbReference type="Proteomes" id="UP000647017">
    <property type="component" value="Unassembled WGS sequence"/>
</dbReference>
<organism evidence="5 6">
    <name type="scientific">Micromonospora andamanensis</name>
    <dbReference type="NCBI Taxonomy" id="1287068"/>
    <lineage>
        <taxon>Bacteria</taxon>
        <taxon>Bacillati</taxon>
        <taxon>Actinomycetota</taxon>
        <taxon>Actinomycetes</taxon>
        <taxon>Micromonosporales</taxon>
        <taxon>Micromonosporaceae</taxon>
        <taxon>Micromonospora</taxon>
    </lineage>
</organism>
<dbReference type="SUPFAM" id="SSF46689">
    <property type="entry name" value="Homeodomain-like"/>
    <property type="match status" value="1"/>
</dbReference>
<dbReference type="InterPro" id="IPR050109">
    <property type="entry name" value="HTH-type_TetR-like_transc_reg"/>
</dbReference>
<evidence type="ECO:0000256" key="2">
    <source>
        <dbReference type="PROSITE-ProRule" id="PRU00335"/>
    </source>
</evidence>
<keyword evidence="6" id="KW-1185">Reference proteome</keyword>
<gene>
    <name evidence="5" type="ORF">Van01_18810</name>
</gene>
<evidence type="ECO:0000256" key="1">
    <source>
        <dbReference type="ARBA" id="ARBA00023125"/>
    </source>
</evidence>
<dbReference type="PANTHER" id="PTHR30055">
    <property type="entry name" value="HTH-TYPE TRANSCRIPTIONAL REGULATOR RUTR"/>
    <property type="match status" value="1"/>
</dbReference>
<dbReference type="Pfam" id="PF00440">
    <property type="entry name" value="TetR_N"/>
    <property type="match status" value="1"/>
</dbReference>
<name>A0ABQ4HSN7_9ACTN</name>
<evidence type="ECO:0000256" key="3">
    <source>
        <dbReference type="SAM" id="MobiDB-lite"/>
    </source>
</evidence>
<keyword evidence="1 2" id="KW-0238">DNA-binding</keyword>
<evidence type="ECO:0000313" key="6">
    <source>
        <dbReference type="Proteomes" id="UP000647017"/>
    </source>
</evidence>
<dbReference type="InterPro" id="IPR001647">
    <property type="entry name" value="HTH_TetR"/>
</dbReference>
<dbReference type="RefSeq" id="WP_204003998.1">
    <property type="nucleotide sequence ID" value="NZ_BOOZ01000007.1"/>
</dbReference>
<dbReference type="Pfam" id="PF17920">
    <property type="entry name" value="TetR_C_16"/>
    <property type="match status" value="1"/>
</dbReference>
<evidence type="ECO:0000259" key="4">
    <source>
        <dbReference type="PROSITE" id="PS50977"/>
    </source>
</evidence>
<dbReference type="InterPro" id="IPR036271">
    <property type="entry name" value="Tet_transcr_reg_TetR-rel_C_sf"/>
</dbReference>
<dbReference type="InterPro" id="IPR009057">
    <property type="entry name" value="Homeodomain-like_sf"/>
</dbReference>
<proteinExistence type="predicted"/>
<dbReference type="PRINTS" id="PR00455">
    <property type="entry name" value="HTHTETR"/>
</dbReference>
<accession>A0ABQ4HSN7</accession>